<reference evidence="4" key="1">
    <citation type="submission" date="2020-05" db="EMBL/GenBank/DDBJ databases">
        <authorList>
            <person name="Chiriac C."/>
            <person name="Salcher M."/>
            <person name="Ghai R."/>
            <person name="Kavagutti S V."/>
        </authorList>
    </citation>
    <scope>NUCLEOTIDE SEQUENCE</scope>
</reference>
<dbReference type="EMBL" id="LR796911">
    <property type="protein sequence ID" value="CAB4173639.1"/>
    <property type="molecule type" value="Genomic_DNA"/>
</dbReference>
<evidence type="ECO:0000313" key="4">
    <source>
        <dbReference type="EMBL" id="CAB4194158.1"/>
    </source>
</evidence>
<evidence type="ECO:0000313" key="2">
    <source>
        <dbReference type="EMBL" id="CAB4173639.1"/>
    </source>
</evidence>
<dbReference type="EMBL" id="LR797212">
    <property type="protein sequence ID" value="CAB4194158.1"/>
    <property type="molecule type" value="Genomic_DNA"/>
</dbReference>
<feature type="compositionally biased region" description="Basic and acidic residues" evidence="1">
    <location>
        <begin position="13"/>
        <end position="22"/>
    </location>
</feature>
<feature type="region of interest" description="Disordered" evidence="1">
    <location>
        <begin position="1"/>
        <end position="22"/>
    </location>
</feature>
<evidence type="ECO:0000313" key="3">
    <source>
        <dbReference type="EMBL" id="CAB4186033.1"/>
    </source>
</evidence>
<evidence type="ECO:0000313" key="5">
    <source>
        <dbReference type="EMBL" id="CAB4220231.1"/>
    </source>
</evidence>
<dbReference type="EMBL" id="LR798429">
    <property type="protein sequence ID" value="CAB5230909.1"/>
    <property type="molecule type" value="Genomic_DNA"/>
</dbReference>
<gene>
    <name evidence="3" type="ORF">UFOVP1134_6</name>
    <name evidence="4" type="ORF">UFOVP1251_4</name>
    <name evidence="6" type="ORF">UFOVP1585_4</name>
    <name evidence="5" type="ORF">UFOVP1637_3</name>
    <name evidence="2" type="ORF">UFOVP971_4</name>
</gene>
<dbReference type="EMBL" id="LR797085">
    <property type="protein sequence ID" value="CAB4186033.1"/>
    <property type="molecule type" value="Genomic_DNA"/>
</dbReference>
<protein>
    <submittedName>
        <fullName evidence="4">Uncharacterized protein</fullName>
    </submittedName>
</protein>
<proteinExistence type="predicted"/>
<evidence type="ECO:0000313" key="6">
    <source>
        <dbReference type="EMBL" id="CAB5230909.1"/>
    </source>
</evidence>
<dbReference type="EMBL" id="LR797489">
    <property type="protein sequence ID" value="CAB4220231.1"/>
    <property type="molecule type" value="Genomic_DNA"/>
</dbReference>
<sequence length="107" mass="11899">MSDQLDLFGAHARTTDPHTSHEAARTVNVTRGQQIVLNEFLMYHEMTDEQLIQALKVRQNSCYDAKLSDSGARSRRAELVAIGILKDTGRRTTTAAGRKTTIWGLNA</sequence>
<name>A0A6J5RK97_9CAUD</name>
<organism evidence="4">
    <name type="scientific">uncultured Caudovirales phage</name>
    <dbReference type="NCBI Taxonomy" id="2100421"/>
    <lineage>
        <taxon>Viruses</taxon>
        <taxon>Duplodnaviria</taxon>
        <taxon>Heunggongvirae</taxon>
        <taxon>Uroviricota</taxon>
        <taxon>Caudoviricetes</taxon>
        <taxon>Peduoviridae</taxon>
        <taxon>Maltschvirus</taxon>
        <taxon>Maltschvirus maltsch</taxon>
    </lineage>
</organism>
<evidence type="ECO:0000256" key="1">
    <source>
        <dbReference type="SAM" id="MobiDB-lite"/>
    </source>
</evidence>
<accession>A0A6J5RK97</accession>